<feature type="repeat" description="WD" evidence="4">
    <location>
        <begin position="194"/>
        <end position="226"/>
    </location>
</feature>
<organism evidence="7 8">
    <name type="scientific">Galdieria partita</name>
    <dbReference type="NCBI Taxonomy" id="83374"/>
    <lineage>
        <taxon>Eukaryota</taxon>
        <taxon>Rhodophyta</taxon>
        <taxon>Bangiophyceae</taxon>
        <taxon>Galdieriales</taxon>
        <taxon>Galdieriaceae</taxon>
        <taxon>Galdieria</taxon>
    </lineage>
</organism>
<dbReference type="Proteomes" id="UP001061958">
    <property type="component" value="Unassembled WGS sequence"/>
</dbReference>
<dbReference type="InterPro" id="IPR036322">
    <property type="entry name" value="WD40_repeat_dom_sf"/>
</dbReference>
<dbReference type="Gene3D" id="2.130.10.10">
    <property type="entry name" value="YVTN repeat-like/Quinoprotein amine dehydrogenase"/>
    <property type="match status" value="1"/>
</dbReference>
<dbReference type="Pfam" id="PF04003">
    <property type="entry name" value="Utp12"/>
    <property type="match status" value="1"/>
</dbReference>
<dbReference type="SMART" id="SM00320">
    <property type="entry name" value="WD40"/>
    <property type="match status" value="4"/>
</dbReference>
<evidence type="ECO:0000256" key="4">
    <source>
        <dbReference type="PROSITE-ProRule" id="PRU00221"/>
    </source>
</evidence>
<comment type="similarity">
    <text evidence="3">Belongs to the UTP5 family.</text>
</comment>
<dbReference type="GO" id="GO:0005730">
    <property type="term" value="C:nucleolus"/>
    <property type="evidence" value="ECO:0007669"/>
    <property type="project" value="TreeGrafter"/>
</dbReference>
<evidence type="ECO:0000256" key="5">
    <source>
        <dbReference type="SAM" id="MobiDB-lite"/>
    </source>
</evidence>
<comment type="subcellular location">
    <subcellularLocation>
        <location evidence="1">Nucleus</location>
    </subcellularLocation>
</comment>
<dbReference type="AlphaFoldDB" id="A0A9C7UR24"/>
<feature type="domain" description="Small-subunit processome Utp12" evidence="6">
    <location>
        <begin position="603"/>
        <end position="706"/>
    </location>
</feature>
<evidence type="ECO:0000259" key="6">
    <source>
        <dbReference type="Pfam" id="PF04003"/>
    </source>
</evidence>
<gene>
    <name evidence="7" type="ORF">GpartN1_g3966.t1</name>
</gene>
<dbReference type="GO" id="GO:0000462">
    <property type="term" value="P:maturation of SSU-rRNA from tricistronic rRNA transcript (SSU-rRNA, 5.8S rRNA, LSU-rRNA)"/>
    <property type="evidence" value="ECO:0007669"/>
    <property type="project" value="TreeGrafter"/>
</dbReference>
<evidence type="ECO:0000256" key="3">
    <source>
        <dbReference type="ARBA" id="ARBA00038335"/>
    </source>
</evidence>
<keyword evidence="2" id="KW-0539">Nucleus</keyword>
<feature type="compositionally biased region" description="Low complexity" evidence="5">
    <location>
        <begin position="1"/>
        <end position="20"/>
    </location>
</feature>
<keyword evidence="4" id="KW-0853">WD repeat</keyword>
<evidence type="ECO:0000313" key="7">
    <source>
        <dbReference type="EMBL" id="GJQ12175.1"/>
    </source>
</evidence>
<evidence type="ECO:0000256" key="1">
    <source>
        <dbReference type="ARBA" id="ARBA00004123"/>
    </source>
</evidence>
<protein>
    <recommendedName>
        <fullName evidence="6">Small-subunit processome Utp12 domain-containing protein</fullName>
    </recommendedName>
</protein>
<keyword evidence="8" id="KW-1185">Reference proteome</keyword>
<dbReference type="PROSITE" id="PS50082">
    <property type="entry name" value="WD_REPEATS_2"/>
    <property type="match status" value="1"/>
</dbReference>
<dbReference type="PANTHER" id="PTHR44267:SF1">
    <property type="entry name" value="WD REPEAT-CONTAINING PROTEIN 43"/>
    <property type="match status" value="1"/>
</dbReference>
<dbReference type="EMBL" id="BQMJ01000031">
    <property type="protein sequence ID" value="GJQ12175.1"/>
    <property type="molecule type" value="Genomic_DNA"/>
</dbReference>
<evidence type="ECO:0000256" key="2">
    <source>
        <dbReference type="ARBA" id="ARBA00023242"/>
    </source>
</evidence>
<name>A0A9C7UR24_9RHOD</name>
<sequence length="742" mass="83292">MKNNSVSSTDSYVDTVDDTSPYVNGLNEVTQESNKLQTAESPLGSIETPFGAFSKDGKYVVVVSPNGNISLFQTNIDSLVSESKAGTSTDKRVLEFTNRVPLKSVQRKVKSNREDTAEQLISSKAGKVTCLAISYQPVQNEKSESVKRRKQVSESNNPFEVIVAVGFHLGEVLLRKSKGFSDLEVFNGCPESIQAHNKRQVSAICFSEAASKMFSSGYDGNIVVWERNSFNSPPYPKKRIVHETSQFINCITCNKSGSRLAVGDTEISVYDVEKGSKIFQFRGHRNPISDLTFLMEDTFLLSGSVHENNAYIWTCDEENKNVNSDVDLKMHQTSNYEELNGHAESKKASKRTRSTEDVNMPQIVSGVLRTNYPTKFVNVLFEDWKKKCCLLACILADGTVLGYQISWEQFKKENEAKAVFDSPSFTTVTSTSDDAVFTSAMDSTGAFVLFGHGGFLKPIVEAVSLSELQRERSFRLEPKQKGGILRVQNAFSHLDEASNRLVKHLREEREAEVLSNKQLPVASQNVLKEASEEANGAIEYQVAEEGNSEDEQTLEAKLNHLNFKESLLESAQSVQKFEKQTERLRRNLGTSIRILEQSLIHHDPKLLEKALASVTDKRQIQRTIGKLDSSYVVPLLRELIARFESNPNRAKVLLVWIQSILIRHASFLSSTGELVAELKRLQEVMEERLDVFQSILELEGRLELIISHSRRNLEDRSDEQPMFEYDEDFLEGSNASDAAIDE</sequence>
<dbReference type="InterPro" id="IPR001680">
    <property type="entry name" value="WD40_rpt"/>
</dbReference>
<dbReference type="Pfam" id="PF00400">
    <property type="entry name" value="WD40"/>
    <property type="match status" value="2"/>
</dbReference>
<dbReference type="PANTHER" id="PTHR44267">
    <property type="entry name" value="WD REPEAT-CONTAINING PROTEIN 43"/>
    <property type="match status" value="1"/>
</dbReference>
<dbReference type="InterPro" id="IPR015943">
    <property type="entry name" value="WD40/YVTN_repeat-like_dom_sf"/>
</dbReference>
<feature type="region of interest" description="Disordered" evidence="5">
    <location>
        <begin position="1"/>
        <end position="21"/>
    </location>
</feature>
<proteinExistence type="inferred from homology"/>
<dbReference type="SUPFAM" id="SSF50978">
    <property type="entry name" value="WD40 repeat-like"/>
    <property type="match status" value="1"/>
</dbReference>
<reference evidence="7" key="1">
    <citation type="journal article" date="2022" name="Proc. Natl. Acad. Sci. U.S.A.">
        <title>Life cycle and functional genomics of the unicellular red alga Galdieria for elucidating algal and plant evolution and industrial use.</title>
        <authorList>
            <person name="Hirooka S."/>
            <person name="Itabashi T."/>
            <person name="Ichinose T.M."/>
            <person name="Onuma R."/>
            <person name="Fujiwara T."/>
            <person name="Yamashita S."/>
            <person name="Jong L.W."/>
            <person name="Tomita R."/>
            <person name="Iwane A.H."/>
            <person name="Miyagishima S.Y."/>
        </authorList>
    </citation>
    <scope>NUCLEOTIDE SEQUENCE</scope>
    <source>
        <strain evidence="7">NBRC 102759</strain>
    </source>
</reference>
<evidence type="ECO:0000313" key="8">
    <source>
        <dbReference type="Proteomes" id="UP001061958"/>
    </source>
</evidence>
<dbReference type="OrthoDB" id="30195at2759"/>
<dbReference type="InterPro" id="IPR007148">
    <property type="entry name" value="SSU_processome_Utp12"/>
</dbReference>
<reference evidence="7" key="2">
    <citation type="submission" date="2022-01" db="EMBL/GenBank/DDBJ databases">
        <authorList>
            <person name="Hirooka S."/>
            <person name="Miyagishima S.Y."/>
        </authorList>
    </citation>
    <scope>NUCLEOTIDE SEQUENCE</scope>
    <source>
        <strain evidence="7">NBRC 102759</strain>
    </source>
</reference>
<dbReference type="InterPro" id="IPR052414">
    <property type="entry name" value="U3_snoRNA-assoc_WDR"/>
</dbReference>
<accession>A0A9C7UR24</accession>
<comment type="caution">
    <text evidence="7">The sequence shown here is derived from an EMBL/GenBank/DDBJ whole genome shotgun (WGS) entry which is preliminary data.</text>
</comment>